<organism evidence="2 3">
    <name type="scientific">Pontiella desulfatans</name>
    <dbReference type="NCBI Taxonomy" id="2750659"/>
    <lineage>
        <taxon>Bacteria</taxon>
        <taxon>Pseudomonadati</taxon>
        <taxon>Kiritimatiellota</taxon>
        <taxon>Kiritimatiellia</taxon>
        <taxon>Kiritimatiellales</taxon>
        <taxon>Pontiellaceae</taxon>
        <taxon>Pontiella</taxon>
    </lineage>
</organism>
<proteinExistence type="predicted"/>
<feature type="transmembrane region" description="Helical" evidence="1">
    <location>
        <begin position="73"/>
        <end position="94"/>
    </location>
</feature>
<name>A0A6C2TYG8_PONDE</name>
<gene>
    <name evidence="2" type="ORF">PDESU_01246</name>
</gene>
<keyword evidence="3" id="KW-1185">Reference proteome</keyword>
<feature type="transmembrane region" description="Helical" evidence="1">
    <location>
        <begin position="6"/>
        <end position="25"/>
    </location>
</feature>
<evidence type="ECO:0000313" key="3">
    <source>
        <dbReference type="Proteomes" id="UP000366872"/>
    </source>
</evidence>
<dbReference type="AlphaFoldDB" id="A0A6C2TYG8"/>
<feature type="transmembrane region" description="Helical" evidence="1">
    <location>
        <begin position="46"/>
        <end position="67"/>
    </location>
</feature>
<protein>
    <submittedName>
        <fullName evidence="2">Uncharacterized protein</fullName>
    </submittedName>
</protein>
<keyword evidence="1" id="KW-1133">Transmembrane helix</keyword>
<dbReference type="EMBL" id="CAAHFG010000001">
    <property type="protein sequence ID" value="VGO12692.1"/>
    <property type="molecule type" value="Genomic_DNA"/>
</dbReference>
<dbReference type="Proteomes" id="UP000366872">
    <property type="component" value="Unassembled WGS sequence"/>
</dbReference>
<evidence type="ECO:0000256" key="1">
    <source>
        <dbReference type="SAM" id="Phobius"/>
    </source>
</evidence>
<accession>A0A6C2TYG8</accession>
<keyword evidence="1" id="KW-0472">Membrane</keyword>
<evidence type="ECO:0000313" key="2">
    <source>
        <dbReference type="EMBL" id="VGO12692.1"/>
    </source>
</evidence>
<keyword evidence="1" id="KW-0812">Transmembrane</keyword>
<dbReference type="RefSeq" id="WP_136078336.1">
    <property type="nucleotide sequence ID" value="NZ_CAAHFG010000001.1"/>
</dbReference>
<sequence>MLSGIKEIVIIACVLAGLFVLPRMMRRRDVARGGEKRHAPVRRNRGLLRLGLLLSVLWVALAFVLLNPLSGNLLPFLGAGVLPVGLGWGIRWVVLGFRSAS</sequence>
<reference evidence="2 3" key="1">
    <citation type="submission" date="2019-04" db="EMBL/GenBank/DDBJ databases">
        <authorList>
            <person name="Van Vliet M D."/>
        </authorList>
    </citation>
    <scope>NUCLEOTIDE SEQUENCE [LARGE SCALE GENOMIC DNA]</scope>
    <source>
        <strain evidence="2 3">F1</strain>
    </source>
</reference>